<accession>A0A9N9BQY6</accession>
<evidence type="ECO:0000256" key="1">
    <source>
        <dbReference type="SAM" id="MobiDB-lite"/>
    </source>
</evidence>
<dbReference type="EMBL" id="CAJVPI010000842">
    <property type="protein sequence ID" value="CAG8576589.1"/>
    <property type="molecule type" value="Genomic_DNA"/>
</dbReference>
<keyword evidence="3" id="KW-1185">Reference proteome</keyword>
<dbReference type="Proteomes" id="UP000789739">
    <property type="component" value="Unassembled WGS sequence"/>
</dbReference>
<feature type="compositionally biased region" description="Basic and acidic residues" evidence="1">
    <location>
        <begin position="51"/>
        <end position="76"/>
    </location>
</feature>
<sequence length="117" mass="13405">MKRLMLPFSAYEAALVGFVNPLFGYTKCTGSTLVMIEYAKQRKINSLPLSEEDKDKDYVDKSDKDKDCVDKSDKDKDYVDKSDKIKTMSTSQTRIRTISTSQIRIRTMSTSRTSIKK</sequence>
<dbReference type="AlphaFoldDB" id="A0A9N9BQY6"/>
<protein>
    <submittedName>
        <fullName evidence="2">2152_t:CDS:1</fullName>
    </submittedName>
</protein>
<feature type="region of interest" description="Disordered" evidence="1">
    <location>
        <begin position="50"/>
        <end position="76"/>
    </location>
</feature>
<proteinExistence type="predicted"/>
<feature type="non-terminal residue" evidence="2">
    <location>
        <position position="117"/>
    </location>
</feature>
<reference evidence="2" key="1">
    <citation type="submission" date="2021-06" db="EMBL/GenBank/DDBJ databases">
        <authorList>
            <person name="Kallberg Y."/>
            <person name="Tangrot J."/>
            <person name="Rosling A."/>
        </authorList>
    </citation>
    <scope>NUCLEOTIDE SEQUENCE</scope>
    <source>
        <strain evidence="2">BR232B</strain>
    </source>
</reference>
<organism evidence="2 3">
    <name type="scientific">Paraglomus brasilianum</name>
    <dbReference type="NCBI Taxonomy" id="144538"/>
    <lineage>
        <taxon>Eukaryota</taxon>
        <taxon>Fungi</taxon>
        <taxon>Fungi incertae sedis</taxon>
        <taxon>Mucoromycota</taxon>
        <taxon>Glomeromycotina</taxon>
        <taxon>Glomeromycetes</taxon>
        <taxon>Paraglomerales</taxon>
        <taxon>Paraglomeraceae</taxon>
        <taxon>Paraglomus</taxon>
    </lineage>
</organism>
<evidence type="ECO:0000313" key="3">
    <source>
        <dbReference type="Proteomes" id="UP000789739"/>
    </source>
</evidence>
<evidence type="ECO:0000313" key="2">
    <source>
        <dbReference type="EMBL" id="CAG8576589.1"/>
    </source>
</evidence>
<comment type="caution">
    <text evidence="2">The sequence shown here is derived from an EMBL/GenBank/DDBJ whole genome shotgun (WGS) entry which is preliminary data.</text>
</comment>
<name>A0A9N9BQY6_9GLOM</name>
<gene>
    <name evidence="2" type="ORF">PBRASI_LOCUS6394</name>
</gene>